<organism evidence="1 2">
    <name type="scientific">Heterorhabditis bacteriophora</name>
    <name type="common">Entomopathogenic nematode worm</name>
    <dbReference type="NCBI Taxonomy" id="37862"/>
    <lineage>
        <taxon>Eukaryota</taxon>
        <taxon>Metazoa</taxon>
        <taxon>Ecdysozoa</taxon>
        <taxon>Nematoda</taxon>
        <taxon>Chromadorea</taxon>
        <taxon>Rhabditida</taxon>
        <taxon>Rhabditina</taxon>
        <taxon>Rhabditomorpha</taxon>
        <taxon>Strongyloidea</taxon>
        <taxon>Heterorhabditidae</taxon>
        <taxon>Heterorhabditis</taxon>
    </lineage>
</organism>
<proteinExistence type="predicted"/>
<dbReference type="Proteomes" id="UP000095283">
    <property type="component" value="Unplaced"/>
</dbReference>
<evidence type="ECO:0000313" key="1">
    <source>
        <dbReference type="Proteomes" id="UP000095283"/>
    </source>
</evidence>
<dbReference type="WBParaSite" id="Hba_04665">
    <property type="protein sequence ID" value="Hba_04665"/>
    <property type="gene ID" value="Hba_04665"/>
</dbReference>
<evidence type="ECO:0000313" key="2">
    <source>
        <dbReference type="WBParaSite" id="Hba_04665"/>
    </source>
</evidence>
<name>A0A1I7WI33_HETBA</name>
<accession>A0A1I7WI33</accession>
<dbReference type="AlphaFoldDB" id="A0A1I7WI33"/>
<protein>
    <submittedName>
        <fullName evidence="2">Uncharacterized protein</fullName>
    </submittedName>
</protein>
<sequence length="20" mass="2328">MFCLSHSLDILIIISFKLSF</sequence>
<reference evidence="2" key="1">
    <citation type="submission" date="2016-11" db="UniProtKB">
        <authorList>
            <consortium name="WormBaseParasite"/>
        </authorList>
    </citation>
    <scope>IDENTIFICATION</scope>
</reference>
<keyword evidence="1" id="KW-1185">Reference proteome</keyword>